<name>A0A2H4SLN9_CORMI</name>
<evidence type="ECO:0000313" key="1">
    <source>
        <dbReference type="EMBL" id="ATY64027.1"/>
    </source>
</evidence>
<dbReference type="AlphaFoldDB" id="A0A2H4SLN9"/>
<dbReference type="VEuPathDB" id="FungiDB:CCM_01399"/>
<accession>A0A2H4SLN9</accession>
<dbReference type="VEuPathDB" id="FungiDB:A9K55_004936"/>
<evidence type="ECO:0000313" key="2">
    <source>
        <dbReference type="Proteomes" id="UP000323067"/>
    </source>
</evidence>
<proteinExistence type="predicted"/>
<dbReference type="Proteomes" id="UP000323067">
    <property type="component" value="Chromosome v"/>
</dbReference>
<dbReference type="EMBL" id="CP023325">
    <property type="protein sequence ID" value="ATY64027.1"/>
    <property type="molecule type" value="Genomic_DNA"/>
</dbReference>
<organism evidence="1 2">
    <name type="scientific">Cordyceps militaris</name>
    <name type="common">Caterpillar fungus</name>
    <name type="synonym">Clavaria militaris</name>
    <dbReference type="NCBI Taxonomy" id="73501"/>
    <lineage>
        <taxon>Eukaryota</taxon>
        <taxon>Fungi</taxon>
        <taxon>Dikarya</taxon>
        <taxon>Ascomycota</taxon>
        <taxon>Pezizomycotina</taxon>
        <taxon>Sordariomycetes</taxon>
        <taxon>Hypocreomycetidae</taxon>
        <taxon>Hypocreales</taxon>
        <taxon>Cordycipitaceae</taxon>
        <taxon>Cordyceps</taxon>
    </lineage>
</organism>
<reference evidence="1 2" key="1">
    <citation type="journal article" date="2017" name="BMC Genomics">
        <title>Chromosome level assembly and secondary metabolite potential of the parasitic fungus Cordyceps militaris.</title>
        <authorList>
            <person name="Kramer G.J."/>
            <person name="Nodwell J.R."/>
        </authorList>
    </citation>
    <scope>NUCLEOTIDE SEQUENCE [LARGE SCALE GENOMIC DNA]</scope>
    <source>
        <strain evidence="1 2">ATCC 34164</strain>
    </source>
</reference>
<protein>
    <submittedName>
        <fullName evidence="1">Uncharacterized protein</fullName>
    </submittedName>
</protein>
<sequence length="141" mass="16005">MNEMVPQGAASREPYYIQAGDIVRDVVQYSHTVLPHQPDSRWKMEFHALICNRWNVIGLLTTLYSAWPAPTIGNRGNLRLGGVMLVSQVFLALRRAGRAGVNRWRFVRFVQRRARHTVDVGRYTMSFGGDQAALVSSQPQH</sequence>
<gene>
    <name evidence="1" type="ORF">A9K55_004936</name>
</gene>